<evidence type="ECO:0000313" key="2">
    <source>
        <dbReference type="EMBL" id="NII05272.1"/>
    </source>
</evidence>
<keyword evidence="3" id="KW-1185">Reference proteome</keyword>
<dbReference type="RefSeq" id="WP_166946245.1">
    <property type="nucleotide sequence ID" value="NZ_JAARLZ010000001.1"/>
</dbReference>
<gene>
    <name evidence="2" type="ORF">HBF25_02590</name>
</gene>
<sequence>MDTTPPQAPPALMLSTQQEGIDAVARMASRQGWIATQQALMPSPDDIASQRDVDAFLTAFEAYWIDSVRLEADRDPMPRQQALAWQLAGLARDIAALMARDGSLDDTAATAAQALAANPEQIPAGLHASELLVNGAPLAGTLVLQNDNQPDQAIVLTLDGGWKVIGNLDAYYRELEHRMRHALTRRSDLPAMDRMQSALAMQRFSAGLRSVEGSPWQAMAKRIVDLQKEKFRQAWFQSQVMSPDASPGFAIIDQMRDALELDAVIDIDAMLATRDERLYLAHQEDRLAAVPAPMRQDWIAAALAYRSAHRAAAGILADHGIAPPVDALAFALQRNEQQPAIALYDAYLESLRSGRAGELRKQLTTGLSHALMRIRAEDARLGYVLSHEPATFRDDHSQRGYQWVKAVLDSPAPAGRAKVEGHEIVASQVLLAGIPVEGLIAIGVRQPQSVPTVVLYTPDAPDGKHFREFDDWQDATNRFLHHPMFHDYLAARVPQLPGDFGQQASLQREIKGDVLDAHFDEALAALSQSALIGDSAMPSMLTAPFRHVTPPWYATGSGEPASRGKRDLFTWLLRPFRRKPRWPKAIGGSMPDEAWGIVHLRTQDLTPGPFEPRFLATRVRKQGEPDSHGLYRIGGQTYIDHDGLMYGARYDEQMGAVRLRRPDAAPTAYGPPIQRIGTNRWTHHRTGLLGGGDRPRPASYPPRRHRAVQGQGARYFQRLIAELEDAFPNPVQREAALTDLRDRLGNPAHVRILPMEHQQRLDMAMNRAANVRPPRLPSEPVPAPPGYRVLADAEVPELVYTPWRSEGHLVHIRTFGGRPSTYLRMESDMVSATHQGITLRGTMGDPVSHNVPSYALRIRLRDAYGKSIQAGQARFDVYQHMQDPNDLIVRPRGDLPLMLHNTEYEVTLSPMNDLPSLHELLE</sequence>
<dbReference type="EMBL" id="JAARLZ010000001">
    <property type="protein sequence ID" value="NII05272.1"/>
    <property type="molecule type" value="Genomic_DNA"/>
</dbReference>
<proteinExistence type="predicted"/>
<organism evidence="2 3">
    <name type="scientific">Luteibacter anthropi</name>
    <dbReference type="NCBI Taxonomy" id="564369"/>
    <lineage>
        <taxon>Bacteria</taxon>
        <taxon>Pseudomonadati</taxon>
        <taxon>Pseudomonadota</taxon>
        <taxon>Gammaproteobacteria</taxon>
        <taxon>Lysobacterales</taxon>
        <taxon>Rhodanobacteraceae</taxon>
        <taxon>Luteibacter</taxon>
    </lineage>
</organism>
<name>A0A7X5ZGZ5_9GAMM</name>
<accession>A0A7X5ZGZ5</accession>
<evidence type="ECO:0000313" key="3">
    <source>
        <dbReference type="Proteomes" id="UP000490980"/>
    </source>
</evidence>
<dbReference type="Proteomes" id="UP000490980">
    <property type="component" value="Unassembled WGS sequence"/>
</dbReference>
<evidence type="ECO:0000256" key="1">
    <source>
        <dbReference type="SAM" id="MobiDB-lite"/>
    </source>
</evidence>
<comment type="caution">
    <text evidence="2">The sequence shown here is derived from an EMBL/GenBank/DDBJ whole genome shotgun (WGS) entry which is preliminary data.</text>
</comment>
<dbReference type="AlphaFoldDB" id="A0A7X5ZGZ5"/>
<protein>
    <submittedName>
        <fullName evidence="2">Uncharacterized protein</fullName>
    </submittedName>
</protein>
<feature type="region of interest" description="Disordered" evidence="1">
    <location>
        <begin position="684"/>
        <end position="708"/>
    </location>
</feature>
<reference evidence="2 3" key="1">
    <citation type="submission" date="2020-03" db="EMBL/GenBank/DDBJ databases">
        <authorList>
            <person name="Lai Q."/>
        </authorList>
    </citation>
    <scope>NUCLEOTIDE SEQUENCE [LARGE SCALE GENOMIC DNA]</scope>
    <source>
        <strain evidence="2 3">CCUG 25036</strain>
    </source>
</reference>